<proteinExistence type="predicted"/>
<reference evidence="1" key="2">
    <citation type="journal article" date="2015" name="Fish Shellfish Immunol.">
        <title>Early steps in the European eel (Anguilla anguilla)-Vibrio vulnificus interaction in the gills: Role of the RtxA13 toxin.</title>
        <authorList>
            <person name="Callol A."/>
            <person name="Pajuelo D."/>
            <person name="Ebbesson L."/>
            <person name="Teles M."/>
            <person name="MacKenzie S."/>
            <person name="Amaro C."/>
        </authorList>
    </citation>
    <scope>NUCLEOTIDE SEQUENCE</scope>
</reference>
<dbReference type="EMBL" id="GBXM01009400">
    <property type="protein sequence ID" value="JAH99177.1"/>
    <property type="molecule type" value="Transcribed_RNA"/>
</dbReference>
<protein>
    <submittedName>
        <fullName evidence="1">Uncharacterized protein</fullName>
    </submittedName>
</protein>
<sequence>MLTYGLWSPFQCWYSMLQTLS</sequence>
<organism evidence="1">
    <name type="scientific">Anguilla anguilla</name>
    <name type="common">European freshwater eel</name>
    <name type="synonym">Muraena anguilla</name>
    <dbReference type="NCBI Taxonomy" id="7936"/>
    <lineage>
        <taxon>Eukaryota</taxon>
        <taxon>Metazoa</taxon>
        <taxon>Chordata</taxon>
        <taxon>Craniata</taxon>
        <taxon>Vertebrata</taxon>
        <taxon>Euteleostomi</taxon>
        <taxon>Actinopterygii</taxon>
        <taxon>Neopterygii</taxon>
        <taxon>Teleostei</taxon>
        <taxon>Anguilliformes</taxon>
        <taxon>Anguillidae</taxon>
        <taxon>Anguilla</taxon>
    </lineage>
</organism>
<reference evidence="1" key="1">
    <citation type="submission" date="2014-11" db="EMBL/GenBank/DDBJ databases">
        <authorList>
            <person name="Amaro Gonzalez C."/>
        </authorList>
    </citation>
    <scope>NUCLEOTIDE SEQUENCE</scope>
</reference>
<evidence type="ECO:0000313" key="1">
    <source>
        <dbReference type="EMBL" id="JAH99177.1"/>
    </source>
</evidence>
<name>A0A0E9X8U4_ANGAN</name>
<dbReference type="AlphaFoldDB" id="A0A0E9X8U4"/>
<accession>A0A0E9X8U4</accession>